<dbReference type="Gene3D" id="1.50.10.10">
    <property type="match status" value="1"/>
</dbReference>
<keyword evidence="3" id="KW-0326">Glycosidase</keyword>
<dbReference type="PROSITE" id="PS00820">
    <property type="entry name" value="GLUCOAMYLASE"/>
    <property type="match status" value="1"/>
</dbReference>
<dbReference type="Pfam" id="PF09985">
    <property type="entry name" value="Glucodextran_C"/>
    <property type="match status" value="1"/>
</dbReference>
<dbReference type="PANTHER" id="PTHR31616">
    <property type="entry name" value="TREHALASE"/>
    <property type="match status" value="1"/>
</dbReference>
<organism evidence="9 10">
    <name type="scientific">Nakamurella panacisegetis</name>
    <dbReference type="NCBI Taxonomy" id="1090615"/>
    <lineage>
        <taxon>Bacteria</taxon>
        <taxon>Bacillati</taxon>
        <taxon>Actinomycetota</taxon>
        <taxon>Actinomycetes</taxon>
        <taxon>Nakamurellales</taxon>
        <taxon>Nakamurellaceae</taxon>
        <taxon>Nakamurella</taxon>
    </lineage>
</organism>
<dbReference type="InterPro" id="IPR046966">
    <property type="entry name" value="Glucoamylase_active_site"/>
</dbReference>
<dbReference type="InterPro" id="IPR015220">
    <property type="entry name" value="Glucodextranase_N"/>
</dbReference>
<feature type="chain" id="PRO_5038971950" evidence="5">
    <location>
        <begin position="28"/>
        <end position="1105"/>
    </location>
</feature>
<dbReference type="InterPro" id="IPR013783">
    <property type="entry name" value="Ig-like_fold"/>
</dbReference>
<dbReference type="Gene3D" id="2.60.40.10">
    <property type="entry name" value="Immunoglobulins"/>
    <property type="match status" value="1"/>
</dbReference>
<dbReference type="EMBL" id="LT629710">
    <property type="protein sequence ID" value="SDO55237.1"/>
    <property type="molecule type" value="Genomic_DNA"/>
</dbReference>
<evidence type="ECO:0000313" key="10">
    <source>
        <dbReference type="Proteomes" id="UP000198741"/>
    </source>
</evidence>
<dbReference type="CDD" id="cd09626">
    <property type="entry name" value="DOMON_glucodextranase_like"/>
    <property type="match status" value="1"/>
</dbReference>
<sequence>MKRSRLRLALLACAVAASGWGALPAAAVPATTAPPAAAADGPGTLSHFDLARKDCLGTARNTTSKIWYTVAGGVLSDVYAPTVDTTNVQTMQFLVSDGSSFTDLQSRDMTYTVSADRTGMTCTVVSTAKSGQYRLTTTYLTDTNRSSVVVHTRYTPLVRAAAHFRLYVRLDATVGGNGGGGPGNGGADSATVDRSTGSPVPVSYDTVTTTNAANRDYAVPSYLALRADRPFTAVSSGFVGSASDGLAELDAGHTLSPLYDNAASGNVEQTAAVSLGRDGSSTLALGFGTTQAAAVATAGATARTPLPRLLAQYEAGWLRYDAGLRHPWLHRTGLTRAQQAAAVKEYYVSANAVKSSEDKTFPGAIVASLASPWGQAVSAGDPANTYFGSYREVFARDLYEAFTALLTDGDLSTARASTRFLLLQQQLPDGSMPRNTLVNGKVAPDSFNIQLDEAAYPILMALQSGLGGDNALWPHIKSAANFLISHGPASGPERWEEQGGYSPSTIAAEIAGLVAAGTIARQHGDADSARVWLATADQYQRSIKGWSLTTNGPLSAQPYFIRLSKTGDPNAAITYNVGNGGPTLDQRSVIDAGFLELVRLGELSASDPDVQNSLKVVDATLEKQTPSGPGWLRYNGDGYGDCSAPADGGCTTPGAPWAPSNKGTGHIWPVLSAERGEQELAAGNGQFAGQLLAAIDNMSSGVGLVPEQDWDTGDLAASAFGTDPTVASIGFVDGRPAGSAAPLTWGSASQVRLVADLSTGRVLEQPRQTVDRYVKHAQGSTTLTVTSPQDGSAATGTVQVTGTAAVGATVDVADVATDGNSATTVASAEVGASGTFSIPVTVAAGANVLVVTATARNGGTAQQVVSVINDIVVGTKIYDQADPTGDDNGPGNYAYPTASDFHAGAYDLTDFQIYDTGSTITFRVQTRDLTATFGSALGAQLIDLYVTAPGATPTSTGASYASRNYRLATPWSRLLEVQGFGQRFIDAAGTTVGTITISAKAISRYITFTVDKSALGGTPASGWKFALTLTGQDGFSPDNARVFAPTPQPYAFGECSAGSTGPLCTADPGNLPKIMDTLVPAGVLQSDELDYTQHDPVVVSAVTLP</sequence>
<name>A0A1H0KH40_9ACTN</name>
<dbReference type="InterPro" id="IPR011013">
    <property type="entry name" value="Gal_mutarotase_sf_dom"/>
</dbReference>
<keyword evidence="10" id="KW-1185">Reference proteome</keyword>
<dbReference type="Gene3D" id="2.60.40.1190">
    <property type="match status" value="1"/>
</dbReference>
<evidence type="ECO:0000259" key="8">
    <source>
        <dbReference type="Pfam" id="PF09985"/>
    </source>
</evidence>
<dbReference type="InterPro" id="IPR011613">
    <property type="entry name" value="GH15-like"/>
</dbReference>
<proteinExistence type="inferred from homology"/>
<dbReference type="InterPro" id="IPR012341">
    <property type="entry name" value="6hp_glycosidase-like_sf"/>
</dbReference>
<dbReference type="InterPro" id="IPR008928">
    <property type="entry name" value="6-hairpin_glycosidase_sf"/>
</dbReference>
<dbReference type="GO" id="GO:0004553">
    <property type="term" value="F:hydrolase activity, hydrolyzing O-glycosyl compounds"/>
    <property type="evidence" value="ECO:0007669"/>
    <property type="project" value="UniProtKB-ARBA"/>
</dbReference>
<dbReference type="PANTHER" id="PTHR31616:SF0">
    <property type="entry name" value="GLUCAN 1,4-ALPHA-GLUCOSIDASE"/>
    <property type="match status" value="1"/>
</dbReference>
<evidence type="ECO:0000256" key="1">
    <source>
        <dbReference type="ARBA" id="ARBA00006188"/>
    </source>
</evidence>
<dbReference type="Pfam" id="PF09137">
    <property type="entry name" value="Glucodextran_N"/>
    <property type="match status" value="1"/>
</dbReference>
<comment type="similarity">
    <text evidence="1">Belongs to the glycosyl hydrolase 15 family.</text>
</comment>
<feature type="compositionally biased region" description="Gly residues" evidence="4">
    <location>
        <begin position="175"/>
        <end position="186"/>
    </location>
</feature>
<dbReference type="InterPro" id="IPR014718">
    <property type="entry name" value="GH-type_carb-bd"/>
</dbReference>
<evidence type="ECO:0000259" key="7">
    <source>
        <dbReference type="Pfam" id="PF09137"/>
    </source>
</evidence>
<dbReference type="GO" id="GO:0005975">
    <property type="term" value="P:carbohydrate metabolic process"/>
    <property type="evidence" value="ECO:0007669"/>
    <property type="project" value="InterPro"/>
</dbReference>
<dbReference type="RefSeq" id="WP_090481522.1">
    <property type="nucleotide sequence ID" value="NZ_LT629710.1"/>
</dbReference>
<dbReference type="STRING" id="1090615.SAMN04515671_1305"/>
<evidence type="ECO:0000256" key="3">
    <source>
        <dbReference type="ARBA" id="ARBA00023295"/>
    </source>
</evidence>
<feature type="region of interest" description="Disordered" evidence="4">
    <location>
        <begin position="175"/>
        <end position="206"/>
    </location>
</feature>
<dbReference type="Proteomes" id="UP000198741">
    <property type="component" value="Chromosome I"/>
</dbReference>
<evidence type="ECO:0000256" key="5">
    <source>
        <dbReference type="SAM" id="SignalP"/>
    </source>
</evidence>
<dbReference type="SUPFAM" id="SSF74650">
    <property type="entry name" value="Galactose mutarotase-like"/>
    <property type="match status" value="1"/>
</dbReference>
<evidence type="ECO:0000313" key="9">
    <source>
        <dbReference type="EMBL" id="SDO55237.1"/>
    </source>
</evidence>
<keyword evidence="5" id="KW-0732">Signal</keyword>
<evidence type="ECO:0000259" key="6">
    <source>
        <dbReference type="Pfam" id="PF00723"/>
    </source>
</evidence>
<dbReference type="GO" id="GO:0016757">
    <property type="term" value="F:glycosyltransferase activity"/>
    <property type="evidence" value="ECO:0007669"/>
    <property type="project" value="UniProtKB-ARBA"/>
</dbReference>
<protein>
    <submittedName>
        <fullName evidence="9">Glucan 1,4-alpha-glucosidase</fullName>
    </submittedName>
</protein>
<accession>A0A1H0KH40</accession>
<dbReference type="Gene3D" id="2.70.98.10">
    <property type="match status" value="1"/>
</dbReference>
<feature type="domain" description="GH15-like" evidence="6">
    <location>
        <begin position="344"/>
        <end position="657"/>
    </location>
</feature>
<keyword evidence="2" id="KW-0378">Hydrolase</keyword>
<reference evidence="9 10" key="1">
    <citation type="submission" date="2016-10" db="EMBL/GenBank/DDBJ databases">
        <authorList>
            <person name="de Groot N.N."/>
        </authorList>
    </citation>
    <scope>NUCLEOTIDE SEQUENCE [LARGE SCALE GENOMIC DNA]</scope>
    <source>
        <strain evidence="10">P4-7,KCTC 19426,CECT 7604</strain>
    </source>
</reference>
<feature type="signal peptide" evidence="5">
    <location>
        <begin position="1"/>
        <end position="27"/>
    </location>
</feature>
<dbReference type="OrthoDB" id="9806081at2"/>
<dbReference type="GO" id="GO:0030246">
    <property type="term" value="F:carbohydrate binding"/>
    <property type="evidence" value="ECO:0007669"/>
    <property type="project" value="InterPro"/>
</dbReference>
<dbReference type="SUPFAM" id="SSF48208">
    <property type="entry name" value="Six-hairpin glycosidases"/>
    <property type="match status" value="1"/>
</dbReference>
<dbReference type="Pfam" id="PF00723">
    <property type="entry name" value="Glyco_hydro_15"/>
    <property type="match status" value="1"/>
</dbReference>
<evidence type="ECO:0000256" key="4">
    <source>
        <dbReference type="SAM" id="MobiDB-lite"/>
    </source>
</evidence>
<dbReference type="SUPFAM" id="SSF49344">
    <property type="entry name" value="CBD9-like"/>
    <property type="match status" value="1"/>
</dbReference>
<dbReference type="AlphaFoldDB" id="A0A1H0KH40"/>
<feature type="domain" description="Glucodextranase N-terminal" evidence="7">
    <location>
        <begin position="38"/>
        <end position="321"/>
    </location>
</feature>
<feature type="domain" description="Glucodextranase-like C-terminal" evidence="8">
    <location>
        <begin position="877"/>
        <end position="1092"/>
    </location>
</feature>
<gene>
    <name evidence="9" type="ORF">SAMN04515671_1305</name>
</gene>
<dbReference type="InterPro" id="IPR019248">
    <property type="entry name" value="Glucodextran_C"/>
</dbReference>
<evidence type="ECO:0000256" key="2">
    <source>
        <dbReference type="ARBA" id="ARBA00022801"/>
    </source>
</evidence>